<protein>
    <recommendedName>
        <fullName evidence="5">LppX_LprAFG lipoprotein</fullName>
    </recommendedName>
</protein>
<dbReference type="RefSeq" id="WP_184800207.1">
    <property type="nucleotide sequence ID" value="NZ_JACHMY010000001.1"/>
</dbReference>
<evidence type="ECO:0000313" key="3">
    <source>
        <dbReference type="EMBL" id="MBB5838944.1"/>
    </source>
</evidence>
<feature type="compositionally biased region" description="Low complexity" evidence="1">
    <location>
        <begin position="25"/>
        <end position="50"/>
    </location>
</feature>
<accession>A0A7W9JBL5</accession>
<gene>
    <name evidence="3" type="ORF">HDA39_005678</name>
</gene>
<dbReference type="Proteomes" id="UP000549971">
    <property type="component" value="Unassembled WGS sequence"/>
</dbReference>
<name>A0A7W9JBL5_9ACTN</name>
<dbReference type="PROSITE" id="PS51257">
    <property type="entry name" value="PROKAR_LIPOPROTEIN"/>
    <property type="match status" value="1"/>
</dbReference>
<dbReference type="SUPFAM" id="SSF89392">
    <property type="entry name" value="Prokaryotic lipoproteins and lipoprotein localization factors"/>
    <property type="match status" value="1"/>
</dbReference>
<keyword evidence="2" id="KW-0732">Signal</keyword>
<dbReference type="Gene3D" id="2.50.20.20">
    <property type="match status" value="1"/>
</dbReference>
<feature type="signal peptide" evidence="2">
    <location>
        <begin position="1"/>
        <end position="22"/>
    </location>
</feature>
<sequence length="271" mass="27820">MRVRTRAAAALAVVPLVLGVAACGGSEEPKSAGSPSSSTTTTSTPEAPASTPAPPTAAAPAVVRLDRATFLPAMNSALAKQTSYRTTGKMTANGQVLMTITGVQQAKPPAASISMTGAAFKGQTAKVVVIGKTLYMSIPGVTPAGKYAKLDSTDPSMAQFSELAGTGDPSKTFESFKGALRGVKFVKSETIGGVKLDRYDITVDTAAVLKAQGKKIPAGVPKTLPYSMWLDAGKMARRFSFDLQGVSLLMTIDPAGAPVSIKAPAKKDIVS</sequence>
<feature type="region of interest" description="Disordered" evidence="1">
    <location>
        <begin position="25"/>
        <end position="58"/>
    </location>
</feature>
<evidence type="ECO:0000256" key="1">
    <source>
        <dbReference type="SAM" id="MobiDB-lite"/>
    </source>
</evidence>
<dbReference type="InterPro" id="IPR029046">
    <property type="entry name" value="LolA/LolB/LppX"/>
</dbReference>
<comment type="caution">
    <text evidence="3">The sequence shown here is derived from an EMBL/GenBank/DDBJ whole genome shotgun (WGS) entry which is preliminary data.</text>
</comment>
<organism evidence="3 4">
    <name type="scientific">Kribbella italica</name>
    <dbReference type="NCBI Taxonomy" id="1540520"/>
    <lineage>
        <taxon>Bacteria</taxon>
        <taxon>Bacillati</taxon>
        <taxon>Actinomycetota</taxon>
        <taxon>Actinomycetes</taxon>
        <taxon>Propionibacteriales</taxon>
        <taxon>Kribbellaceae</taxon>
        <taxon>Kribbella</taxon>
    </lineage>
</organism>
<evidence type="ECO:0008006" key="5">
    <source>
        <dbReference type="Google" id="ProtNLM"/>
    </source>
</evidence>
<dbReference type="AlphaFoldDB" id="A0A7W9JBL5"/>
<evidence type="ECO:0000313" key="4">
    <source>
        <dbReference type="Proteomes" id="UP000549971"/>
    </source>
</evidence>
<reference evidence="3 4" key="1">
    <citation type="submission" date="2020-08" db="EMBL/GenBank/DDBJ databases">
        <title>Sequencing the genomes of 1000 actinobacteria strains.</title>
        <authorList>
            <person name="Klenk H.-P."/>
        </authorList>
    </citation>
    <scope>NUCLEOTIDE SEQUENCE [LARGE SCALE GENOMIC DNA]</scope>
    <source>
        <strain evidence="3 4">DSM 28967</strain>
    </source>
</reference>
<keyword evidence="4" id="KW-1185">Reference proteome</keyword>
<proteinExistence type="predicted"/>
<evidence type="ECO:0000256" key="2">
    <source>
        <dbReference type="SAM" id="SignalP"/>
    </source>
</evidence>
<feature type="chain" id="PRO_5039553787" description="LppX_LprAFG lipoprotein" evidence="2">
    <location>
        <begin position="23"/>
        <end position="271"/>
    </location>
</feature>
<dbReference type="EMBL" id="JACHMY010000001">
    <property type="protein sequence ID" value="MBB5838944.1"/>
    <property type="molecule type" value="Genomic_DNA"/>
</dbReference>